<dbReference type="Proteomes" id="UP000747542">
    <property type="component" value="Unassembled WGS sequence"/>
</dbReference>
<accession>A0A8J5TF01</accession>
<reference evidence="1" key="1">
    <citation type="journal article" date="2021" name="Sci. Adv.">
        <title>The American lobster genome reveals insights on longevity, neural, and immune adaptations.</title>
        <authorList>
            <person name="Polinski J.M."/>
            <person name="Zimin A.V."/>
            <person name="Clark K.F."/>
            <person name="Kohn A.B."/>
            <person name="Sadowski N."/>
            <person name="Timp W."/>
            <person name="Ptitsyn A."/>
            <person name="Khanna P."/>
            <person name="Romanova D.Y."/>
            <person name="Williams P."/>
            <person name="Greenwood S.J."/>
            <person name="Moroz L.L."/>
            <person name="Walt D.R."/>
            <person name="Bodnar A.G."/>
        </authorList>
    </citation>
    <scope>NUCLEOTIDE SEQUENCE</scope>
    <source>
        <strain evidence="1">GMGI-L3</strain>
    </source>
</reference>
<evidence type="ECO:0000313" key="2">
    <source>
        <dbReference type="Proteomes" id="UP000747542"/>
    </source>
</evidence>
<keyword evidence="2" id="KW-1185">Reference proteome</keyword>
<gene>
    <name evidence="1" type="ORF">Hamer_G028346</name>
</gene>
<evidence type="ECO:0000313" key="1">
    <source>
        <dbReference type="EMBL" id="KAG7174869.1"/>
    </source>
</evidence>
<dbReference type="EMBL" id="JAHLQT010006528">
    <property type="protein sequence ID" value="KAG7174869.1"/>
    <property type="molecule type" value="Genomic_DNA"/>
</dbReference>
<protein>
    <submittedName>
        <fullName evidence="1">Uncharacterized protein</fullName>
    </submittedName>
</protein>
<comment type="caution">
    <text evidence="1">The sequence shown here is derived from an EMBL/GenBank/DDBJ whole genome shotgun (WGS) entry which is preliminary data.</text>
</comment>
<proteinExistence type="predicted"/>
<dbReference type="AlphaFoldDB" id="A0A8J5TF01"/>
<organism evidence="1 2">
    <name type="scientific">Homarus americanus</name>
    <name type="common">American lobster</name>
    <dbReference type="NCBI Taxonomy" id="6706"/>
    <lineage>
        <taxon>Eukaryota</taxon>
        <taxon>Metazoa</taxon>
        <taxon>Ecdysozoa</taxon>
        <taxon>Arthropoda</taxon>
        <taxon>Crustacea</taxon>
        <taxon>Multicrustacea</taxon>
        <taxon>Malacostraca</taxon>
        <taxon>Eumalacostraca</taxon>
        <taxon>Eucarida</taxon>
        <taxon>Decapoda</taxon>
        <taxon>Pleocyemata</taxon>
        <taxon>Astacidea</taxon>
        <taxon>Nephropoidea</taxon>
        <taxon>Nephropidae</taxon>
        <taxon>Homarus</taxon>
    </lineage>
</organism>
<sequence length="16" mass="1880">MRIPPQKRVGFRPKIG</sequence>
<name>A0A8J5TF01_HOMAM</name>